<dbReference type="STRING" id="1449351.RISW2_23870"/>
<evidence type="ECO:0000313" key="1">
    <source>
        <dbReference type="EMBL" id="ETX26509.1"/>
    </source>
</evidence>
<accession>X7F3A3</accession>
<gene>
    <name evidence="1" type="ORF">RISW2_23870</name>
</gene>
<sequence>MIALDDARAVLADVDHHGRDAVIEACAVIHEHPEAADAERDDAAEIFARIYPEAS</sequence>
<proteinExistence type="predicted"/>
<organism evidence="1 2">
    <name type="scientific">Roseivivax isoporae LMG 25204</name>
    <dbReference type="NCBI Taxonomy" id="1449351"/>
    <lineage>
        <taxon>Bacteria</taxon>
        <taxon>Pseudomonadati</taxon>
        <taxon>Pseudomonadota</taxon>
        <taxon>Alphaproteobacteria</taxon>
        <taxon>Rhodobacterales</taxon>
        <taxon>Roseobacteraceae</taxon>
        <taxon>Roseivivax</taxon>
    </lineage>
</organism>
<dbReference type="RefSeq" id="WP_156943989.1">
    <property type="nucleotide sequence ID" value="NZ_JAME01000091.1"/>
</dbReference>
<comment type="caution">
    <text evidence="1">The sequence shown here is derived from an EMBL/GenBank/DDBJ whole genome shotgun (WGS) entry which is preliminary data.</text>
</comment>
<reference evidence="1 2" key="1">
    <citation type="submission" date="2014-01" db="EMBL/GenBank/DDBJ databases">
        <title>Roseivivax isoporae LMG 25204 Genome Sequencing.</title>
        <authorList>
            <person name="Lai Q."/>
            <person name="Li G."/>
            <person name="Shao Z."/>
        </authorList>
    </citation>
    <scope>NUCLEOTIDE SEQUENCE [LARGE SCALE GENOMIC DNA]</scope>
    <source>
        <strain evidence="1 2">LMG 25204</strain>
    </source>
</reference>
<dbReference type="AlphaFoldDB" id="X7F3A3"/>
<dbReference type="Proteomes" id="UP000023430">
    <property type="component" value="Unassembled WGS sequence"/>
</dbReference>
<protein>
    <submittedName>
        <fullName evidence="1">Uncharacterized protein</fullName>
    </submittedName>
</protein>
<dbReference type="EMBL" id="JAME01000091">
    <property type="protein sequence ID" value="ETX26509.1"/>
    <property type="molecule type" value="Genomic_DNA"/>
</dbReference>
<name>X7F3A3_9RHOB</name>
<evidence type="ECO:0000313" key="2">
    <source>
        <dbReference type="Proteomes" id="UP000023430"/>
    </source>
</evidence>
<keyword evidence="2" id="KW-1185">Reference proteome</keyword>